<proteinExistence type="predicted"/>
<sequence length="294" mass="31687">MSPYHHGTVASFLRENSAILLPLRTRSLHSLPSGLANAHASAVFSDRLLVSTTQRPLAITAAPEQTPHSPANVPAHFPPVPQAPGRLLIQRRASATTKRHGNINASNGAMGGAGHSNNARIKDRRVTDGGQRRPADSFAQVRKQLIPKQSGSWHAQNARRSWRCSSPVCPEPGTFTLAAPPPTVNPADITPPSFFNTTTATDGSWDPSPDETEERGSELAASSLEAATCHGQDSLAWIEIHISPFTDFLLAANFPFAPSTSAHEPLLLFPILGFAGERQDTVETLTWRHTMDAR</sequence>
<organism evidence="2 3">
    <name type="scientific">Colletotrichum musicola</name>
    <dbReference type="NCBI Taxonomy" id="2175873"/>
    <lineage>
        <taxon>Eukaryota</taxon>
        <taxon>Fungi</taxon>
        <taxon>Dikarya</taxon>
        <taxon>Ascomycota</taxon>
        <taxon>Pezizomycotina</taxon>
        <taxon>Sordariomycetes</taxon>
        <taxon>Hypocreomycetidae</taxon>
        <taxon>Glomerellales</taxon>
        <taxon>Glomerellaceae</taxon>
        <taxon>Colletotrichum</taxon>
        <taxon>Colletotrichum orchidearum species complex</taxon>
    </lineage>
</organism>
<feature type="region of interest" description="Disordered" evidence="1">
    <location>
        <begin position="101"/>
        <end position="134"/>
    </location>
</feature>
<feature type="compositionally biased region" description="Polar residues" evidence="1">
    <location>
        <begin position="193"/>
        <end position="202"/>
    </location>
</feature>
<dbReference type="AlphaFoldDB" id="A0A8H6KY03"/>
<protein>
    <submittedName>
        <fullName evidence="2">Uncharacterized protein</fullName>
    </submittedName>
</protein>
<feature type="compositionally biased region" description="Basic and acidic residues" evidence="1">
    <location>
        <begin position="120"/>
        <end position="134"/>
    </location>
</feature>
<reference evidence="2" key="1">
    <citation type="journal article" date="2020" name="Phytopathology">
        <title>Genome Sequence Resources of Colletotrichum truncatum, C. plurivorum, C. musicola, and C. sojae: Four Species Pathogenic to Soybean (Glycine max).</title>
        <authorList>
            <person name="Rogerio F."/>
            <person name="Boufleur T.R."/>
            <person name="Ciampi-Guillardi M."/>
            <person name="Sukno S.A."/>
            <person name="Thon M.R."/>
            <person name="Massola Junior N.S."/>
            <person name="Baroncelli R."/>
        </authorList>
    </citation>
    <scope>NUCLEOTIDE SEQUENCE</scope>
    <source>
        <strain evidence="2">LFN0074</strain>
    </source>
</reference>
<comment type="caution">
    <text evidence="2">The sequence shown here is derived from an EMBL/GenBank/DDBJ whole genome shotgun (WGS) entry which is preliminary data.</text>
</comment>
<name>A0A8H6KY03_9PEZI</name>
<evidence type="ECO:0000256" key="1">
    <source>
        <dbReference type="SAM" id="MobiDB-lite"/>
    </source>
</evidence>
<gene>
    <name evidence="2" type="ORF">CMUS01_04400</name>
</gene>
<evidence type="ECO:0000313" key="3">
    <source>
        <dbReference type="Proteomes" id="UP000639643"/>
    </source>
</evidence>
<accession>A0A8H6KY03</accession>
<dbReference type="EMBL" id="WIGM01000119">
    <property type="protein sequence ID" value="KAF6838991.1"/>
    <property type="molecule type" value="Genomic_DNA"/>
</dbReference>
<feature type="region of interest" description="Disordered" evidence="1">
    <location>
        <begin position="193"/>
        <end position="215"/>
    </location>
</feature>
<keyword evidence="3" id="KW-1185">Reference proteome</keyword>
<dbReference type="Proteomes" id="UP000639643">
    <property type="component" value="Unassembled WGS sequence"/>
</dbReference>
<evidence type="ECO:0000313" key="2">
    <source>
        <dbReference type="EMBL" id="KAF6838991.1"/>
    </source>
</evidence>